<dbReference type="GO" id="GO:0009279">
    <property type="term" value="C:cell outer membrane"/>
    <property type="evidence" value="ECO:0007669"/>
    <property type="project" value="UniProtKB-SubCell"/>
</dbReference>
<dbReference type="InterPro" id="IPR011276">
    <property type="entry name" value="TonB_haem/Hb_rcpt"/>
</dbReference>
<feature type="signal peptide" evidence="14">
    <location>
        <begin position="1"/>
        <end position="20"/>
    </location>
</feature>
<dbReference type="PROSITE" id="PS01156">
    <property type="entry name" value="TONB_DEPENDENT_REC_2"/>
    <property type="match status" value="1"/>
</dbReference>
<keyword evidence="9 10" id="KW-0998">Cell outer membrane</keyword>
<proteinExistence type="inferred from homology"/>
<dbReference type="EMBL" id="FTPS01000002">
    <property type="protein sequence ID" value="SIT86752.1"/>
    <property type="molecule type" value="Genomic_DNA"/>
</dbReference>
<dbReference type="InterPro" id="IPR037066">
    <property type="entry name" value="Plug_dom_sf"/>
</dbReference>
<dbReference type="RefSeq" id="WP_083946331.1">
    <property type="nucleotide sequence ID" value="NZ_FTPS01000002.1"/>
</dbReference>
<comment type="similarity">
    <text evidence="2 10 12">Belongs to the TonB-dependent receptor family.</text>
</comment>
<evidence type="ECO:0000256" key="8">
    <source>
        <dbReference type="ARBA" id="ARBA00023136"/>
    </source>
</evidence>
<accession>A0A1R3X8L2</accession>
<dbReference type="Proteomes" id="UP000192455">
    <property type="component" value="Unassembled WGS sequence"/>
</dbReference>
<protein>
    <submittedName>
        <fullName evidence="17">Hemoglobin/transferrin/lactoferrin receptor protein</fullName>
    </submittedName>
</protein>
<keyword evidence="17" id="KW-0675">Receptor</keyword>
<evidence type="ECO:0000256" key="4">
    <source>
        <dbReference type="ARBA" id="ARBA00022452"/>
    </source>
</evidence>
<reference evidence="17 18" key="1">
    <citation type="submission" date="2017-01" db="EMBL/GenBank/DDBJ databases">
        <authorList>
            <person name="Mah S.A."/>
            <person name="Swanson W.J."/>
            <person name="Moy G.W."/>
            <person name="Vacquier V.D."/>
        </authorList>
    </citation>
    <scope>NUCLEOTIDE SEQUENCE [LARGE SCALE GENOMIC DNA]</scope>
    <source>
        <strain evidence="17 18">DSM 21219</strain>
    </source>
</reference>
<dbReference type="GO" id="GO:0015344">
    <property type="term" value="F:siderophore uptake transmembrane transporter activity"/>
    <property type="evidence" value="ECO:0007669"/>
    <property type="project" value="TreeGrafter"/>
</dbReference>
<dbReference type="InterPro" id="IPR012910">
    <property type="entry name" value="Plug_dom"/>
</dbReference>
<keyword evidence="7 12" id="KW-0798">TonB box</keyword>
<keyword evidence="5 10" id="KW-0812">Transmembrane</keyword>
<dbReference type="GO" id="GO:0044718">
    <property type="term" value="P:siderophore transmembrane transport"/>
    <property type="evidence" value="ECO:0007669"/>
    <property type="project" value="TreeGrafter"/>
</dbReference>
<dbReference type="OrthoDB" id="9760333at2"/>
<feature type="region of interest" description="Disordered" evidence="13">
    <location>
        <begin position="28"/>
        <end position="49"/>
    </location>
</feature>
<evidence type="ECO:0000256" key="9">
    <source>
        <dbReference type="ARBA" id="ARBA00023237"/>
    </source>
</evidence>
<dbReference type="PANTHER" id="PTHR30069:SF41">
    <property type="entry name" value="HEME_HEMOPEXIN UTILIZATION PROTEIN C"/>
    <property type="match status" value="1"/>
</dbReference>
<organism evidence="17 18">
    <name type="scientific">Pontibaca methylaminivorans</name>
    <dbReference type="NCBI Taxonomy" id="515897"/>
    <lineage>
        <taxon>Bacteria</taxon>
        <taxon>Pseudomonadati</taxon>
        <taxon>Pseudomonadota</taxon>
        <taxon>Alphaproteobacteria</taxon>
        <taxon>Rhodobacterales</taxon>
        <taxon>Roseobacteraceae</taxon>
        <taxon>Pontibaca</taxon>
    </lineage>
</organism>
<name>A0A1R3X8L2_9RHOB</name>
<dbReference type="GO" id="GO:0015232">
    <property type="term" value="F:heme transmembrane transporter activity"/>
    <property type="evidence" value="ECO:0007669"/>
    <property type="project" value="InterPro"/>
</dbReference>
<feature type="chain" id="PRO_5012571300" evidence="14">
    <location>
        <begin position="21"/>
        <end position="691"/>
    </location>
</feature>
<keyword evidence="8 10" id="KW-0472">Membrane</keyword>
<feature type="short sequence motif" description="TonB C-terminal box" evidence="11">
    <location>
        <begin position="674"/>
        <end position="691"/>
    </location>
</feature>
<gene>
    <name evidence="17" type="ORF">SAMN05421849_2402</name>
</gene>
<dbReference type="InterPro" id="IPR000531">
    <property type="entry name" value="Beta-barrel_TonB"/>
</dbReference>
<dbReference type="PROSITE" id="PS52016">
    <property type="entry name" value="TONB_DEPENDENT_REC_3"/>
    <property type="match status" value="1"/>
</dbReference>
<keyword evidence="4 10" id="KW-1134">Transmembrane beta strand</keyword>
<keyword evidence="6 14" id="KW-0732">Signal</keyword>
<evidence type="ECO:0000256" key="6">
    <source>
        <dbReference type="ARBA" id="ARBA00022729"/>
    </source>
</evidence>
<dbReference type="AlphaFoldDB" id="A0A1R3X8L2"/>
<evidence type="ECO:0000256" key="12">
    <source>
        <dbReference type="RuleBase" id="RU003357"/>
    </source>
</evidence>
<dbReference type="NCBIfam" id="TIGR01785">
    <property type="entry name" value="TonB-hemin"/>
    <property type="match status" value="1"/>
</dbReference>
<evidence type="ECO:0000256" key="5">
    <source>
        <dbReference type="ARBA" id="ARBA00022692"/>
    </source>
</evidence>
<evidence type="ECO:0000256" key="13">
    <source>
        <dbReference type="SAM" id="MobiDB-lite"/>
    </source>
</evidence>
<dbReference type="PANTHER" id="PTHR30069">
    <property type="entry name" value="TONB-DEPENDENT OUTER MEMBRANE RECEPTOR"/>
    <property type="match status" value="1"/>
</dbReference>
<evidence type="ECO:0000256" key="1">
    <source>
        <dbReference type="ARBA" id="ARBA00004571"/>
    </source>
</evidence>
<evidence type="ECO:0000313" key="18">
    <source>
        <dbReference type="Proteomes" id="UP000192455"/>
    </source>
</evidence>
<evidence type="ECO:0000256" key="10">
    <source>
        <dbReference type="PROSITE-ProRule" id="PRU01360"/>
    </source>
</evidence>
<dbReference type="Gene3D" id="2.40.170.20">
    <property type="entry name" value="TonB-dependent receptor, beta-barrel domain"/>
    <property type="match status" value="1"/>
</dbReference>
<evidence type="ECO:0000256" key="14">
    <source>
        <dbReference type="SAM" id="SignalP"/>
    </source>
</evidence>
<keyword evidence="3 10" id="KW-0813">Transport</keyword>
<evidence type="ECO:0000256" key="11">
    <source>
        <dbReference type="PROSITE-ProRule" id="PRU10144"/>
    </source>
</evidence>
<feature type="domain" description="TonB-dependent receptor plug" evidence="16">
    <location>
        <begin position="68"/>
        <end position="172"/>
    </location>
</feature>
<sequence>MGPKRLILTVLLGGTMLAAAGMPDSARAQDVAAASEERDEAGERENTETRLGQIVVSGEAPQRGIAVTVPAGESVIGQDTIRTFGNDKLDSVLRSTPGTFTRENAQQPGVAVNIRGFEGSGRVTSTVDGVRQNFRFTGHEASGFTYVDPAFLRSVDVRRGAVTTAGGGGLAGSVGYRTIGVDDVLSEGQDRGMIARMQWGSNGAGPSEMIAGAFRSGGAGFVIGLSGRSSDDYKNGNGQRETSTGQELRSGLFKSEFEFGNGHRLSFGGLVYRNEFGANSYNQRIDNRTFTAGYRYDPAGNAAVDLSANLYYNDLSMEYLSPIDPDSPFASAVGRRIRDRGIGFDVSNVSTGMIGAVDVRSENGIEYFRDKVTAENSGVNPAAGRAATRAIFTENTFTYGRFDVIAALRYDHYSLDGAADAGGVFGAYRVDQSKGRLNPRLTVAWQATDWLQPYITWSQSMRAPTIQETMTGGDHPGGTSAAFLPNPDLRPERQRGWELGANIQRDNLFMAGDSLSAKIGFFSMDITDYVAARVNPDFGRMQYVNLPGTSRQRGVEIGAGYDTGSFYMDLAYTHTDSKLPPQQPGLGALNNLPDDIATLTAGTRLLDRRLHLGGRIHYVSNDVAASGDMPPVLERTSGYTLVDAFASFEFRENAEIGLRITNLFDRAYTPALSTFGSGQGRTAYLTANFRF</sequence>
<evidence type="ECO:0000313" key="17">
    <source>
        <dbReference type="EMBL" id="SIT86752.1"/>
    </source>
</evidence>
<evidence type="ECO:0000256" key="3">
    <source>
        <dbReference type="ARBA" id="ARBA00022448"/>
    </source>
</evidence>
<evidence type="ECO:0000256" key="2">
    <source>
        <dbReference type="ARBA" id="ARBA00009810"/>
    </source>
</evidence>
<feature type="domain" description="TonB-dependent receptor-like beta-barrel" evidence="15">
    <location>
        <begin position="246"/>
        <end position="663"/>
    </location>
</feature>
<dbReference type="InterPro" id="IPR039426">
    <property type="entry name" value="TonB-dep_rcpt-like"/>
</dbReference>
<dbReference type="STRING" id="515897.SAMN05421849_2402"/>
<evidence type="ECO:0000259" key="16">
    <source>
        <dbReference type="Pfam" id="PF07715"/>
    </source>
</evidence>
<dbReference type="Pfam" id="PF00593">
    <property type="entry name" value="TonB_dep_Rec_b-barrel"/>
    <property type="match status" value="1"/>
</dbReference>
<evidence type="ECO:0000259" key="15">
    <source>
        <dbReference type="Pfam" id="PF00593"/>
    </source>
</evidence>
<dbReference type="Gene3D" id="2.170.130.10">
    <property type="entry name" value="TonB-dependent receptor, plug domain"/>
    <property type="match status" value="1"/>
</dbReference>
<dbReference type="InterPro" id="IPR036942">
    <property type="entry name" value="Beta-barrel_TonB_sf"/>
</dbReference>
<dbReference type="InterPro" id="IPR010917">
    <property type="entry name" value="TonB_rcpt_CS"/>
</dbReference>
<evidence type="ECO:0000256" key="7">
    <source>
        <dbReference type="ARBA" id="ARBA00023077"/>
    </source>
</evidence>
<dbReference type="CDD" id="cd01347">
    <property type="entry name" value="ligand_gated_channel"/>
    <property type="match status" value="1"/>
</dbReference>
<dbReference type="Pfam" id="PF07715">
    <property type="entry name" value="Plug"/>
    <property type="match status" value="1"/>
</dbReference>
<comment type="subcellular location">
    <subcellularLocation>
        <location evidence="1 10">Cell outer membrane</location>
        <topology evidence="1 10">Multi-pass membrane protein</topology>
    </subcellularLocation>
</comment>
<dbReference type="SUPFAM" id="SSF56935">
    <property type="entry name" value="Porins"/>
    <property type="match status" value="1"/>
</dbReference>
<keyword evidence="18" id="KW-1185">Reference proteome</keyword>